<evidence type="ECO:0000256" key="2">
    <source>
        <dbReference type="ARBA" id="ARBA00022679"/>
    </source>
</evidence>
<dbReference type="EC" id="2.1.-.-" evidence="6"/>
<dbReference type="EMBL" id="CP151657">
    <property type="protein sequence ID" value="WZP17551.1"/>
    <property type="molecule type" value="Genomic_DNA"/>
</dbReference>
<sequence length="218" mass="23546">MSIDEVGRAYRLRSAEYTAALGSISDTAQQDQDLISAWSRGIEGKVVDAGCGPGHWTNFLFGHGVTVEGLDMVDEFLDAASARYPDVPFRGGTLEAMPYDDGSLSGILSWYSIIHTHPGELNAVLGEFARCVHPGGSILLGFFEGRHIEPFEHAVVRAYTWPVPAIRDALAAAGFEMVETHSRTDQGHRPHAAMIARRGTQPQPGRCASAQSDPSRVA</sequence>
<name>A0ABZ3A1A7_9MICC</name>
<evidence type="ECO:0000313" key="6">
    <source>
        <dbReference type="EMBL" id="WZP17551.1"/>
    </source>
</evidence>
<evidence type="ECO:0000313" key="7">
    <source>
        <dbReference type="Proteomes" id="UP001448858"/>
    </source>
</evidence>
<feature type="compositionally biased region" description="Polar residues" evidence="4">
    <location>
        <begin position="209"/>
        <end position="218"/>
    </location>
</feature>
<dbReference type="InterPro" id="IPR041698">
    <property type="entry name" value="Methyltransf_25"/>
</dbReference>
<dbReference type="GO" id="GO:0032259">
    <property type="term" value="P:methylation"/>
    <property type="evidence" value="ECO:0007669"/>
    <property type="project" value="UniProtKB-KW"/>
</dbReference>
<dbReference type="GO" id="GO:0008168">
    <property type="term" value="F:methyltransferase activity"/>
    <property type="evidence" value="ECO:0007669"/>
    <property type="project" value="UniProtKB-KW"/>
</dbReference>
<evidence type="ECO:0000256" key="3">
    <source>
        <dbReference type="ARBA" id="ARBA00022691"/>
    </source>
</evidence>
<dbReference type="Proteomes" id="UP001448858">
    <property type="component" value="Chromosome"/>
</dbReference>
<keyword evidence="1 6" id="KW-0489">Methyltransferase</keyword>
<dbReference type="CDD" id="cd02440">
    <property type="entry name" value="AdoMet_MTases"/>
    <property type="match status" value="1"/>
</dbReference>
<dbReference type="Gene3D" id="3.40.50.150">
    <property type="entry name" value="Vaccinia Virus protein VP39"/>
    <property type="match status" value="1"/>
</dbReference>
<dbReference type="RefSeq" id="WP_342025147.1">
    <property type="nucleotide sequence ID" value="NZ_CP151657.1"/>
</dbReference>
<keyword evidence="3" id="KW-0949">S-adenosyl-L-methionine</keyword>
<evidence type="ECO:0000256" key="4">
    <source>
        <dbReference type="SAM" id="MobiDB-lite"/>
    </source>
</evidence>
<dbReference type="SUPFAM" id="SSF53335">
    <property type="entry name" value="S-adenosyl-L-methionine-dependent methyltransferases"/>
    <property type="match status" value="1"/>
</dbReference>
<dbReference type="InterPro" id="IPR029063">
    <property type="entry name" value="SAM-dependent_MTases_sf"/>
</dbReference>
<dbReference type="PANTHER" id="PTHR43464:SF19">
    <property type="entry name" value="UBIQUINONE BIOSYNTHESIS O-METHYLTRANSFERASE, MITOCHONDRIAL"/>
    <property type="match status" value="1"/>
</dbReference>
<organism evidence="6 7">
    <name type="scientific">Arthrobacter citreus</name>
    <dbReference type="NCBI Taxonomy" id="1670"/>
    <lineage>
        <taxon>Bacteria</taxon>
        <taxon>Bacillati</taxon>
        <taxon>Actinomycetota</taxon>
        <taxon>Actinomycetes</taxon>
        <taxon>Micrococcales</taxon>
        <taxon>Micrococcaceae</taxon>
        <taxon>Arthrobacter</taxon>
    </lineage>
</organism>
<evidence type="ECO:0000256" key="1">
    <source>
        <dbReference type="ARBA" id="ARBA00022603"/>
    </source>
</evidence>
<feature type="domain" description="Methyltransferase" evidence="5">
    <location>
        <begin position="46"/>
        <end position="136"/>
    </location>
</feature>
<keyword evidence="2 6" id="KW-0808">Transferase</keyword>
<protein>
    <submittedName>
        <fullName evidence="6">Class I SAM-dependent methyltransferase</fullName>
        <ecNumber evidence="6">2.1.-.-</ecNumber>
    </submittedName>
</protein>
<dbReference type="Pfam" id="PF13649">
    <property type="entry name" value="Methyltransf_25"/>
    <property type="match status" value="1"/>
</dbReference>
<reference evidence="6 7" key="1">
    <citation type="submission" date="2024-04" db="EMBL/GenBank/DDBJ databases">
        <title>Arthrobacter sp. from Plains bison fecal sample.</title>
        <authorList>
            <person name="Ruzzini A."/>
        </authorList>
    </citation>
    <scope>NUCLEOTIDE SEQUENCE [LARGE SCALE GENOMIC DNA]</scope>
    <source>
        <strain evidence="6 7">EINP1</strain>
    </source>
</reference>
<gene>
    <name evidence="6" type="ORF">AAE021_08360</name>
</gene>
<accession>A0ABZ3A1A7</accession>
<proteinExistence type="predicted"/>
<evidence type="ECO:0000259" key="5">
    <source>
        <dbReference type="Pfam" id="PF13649"/>
    </source>
</evidence>
<keyword evidence="7" id="KW-1185">Reference proteome</keyword>
<feature type="region of interest" description="Disordered" evidence="4">
    <location>
        <begin position="197"/>
        <end position="218"/>
    </location>
</feature>
<dbReference type="PANTHER" id="PTHR43464">
    <property type="entry name" value="METHYLTRANSFERASE"/>
    <property type="match status" value="1"/>
</dbReference>